<proteinExistence type="predicted"/>
<dbReference type="STRING" id="1637975.AN957_04885"/>
<evidence type="ECO:0000313" key="1">
    <source>
        <dbReference type="EMBL" id="KQL18011.1"/>
    </source>
</evidence>
<dbReference type="PATRIC" id="fig|1637975.4.peg.668"/>
<gene>
    <name evidence="1" type="ORF">AN957_04885</name>
</gene>
<reference evidence="1 2" key="1">
    <citation type="submission" date="2015-09" db="EMBL/GenBank/DDBJ databases">
        <title>Genome sequencing project for genomic taxonomy and phylogenomics of Bacillus-like bacteria.</title>
        <authorList>
            <person name="Liu B."/>
            <person name="Wang J."/>
            <person name="Zhu Y."/>
            <person name="Liu G."/>
            <person name="Chen Q."/>
            <person name="Chen Z."/>
            <person name="Lan J."/>
            <person name="Che J."/>
            <person name="Ge C."/>
            <person name="Shi H."/>
            <person name="Pan Z."/>
            <person name="Liu X."/>
        </authorList>
    </citation>
    <scope>NUCLEOTIDE SEQUENCE [LARGE SCALE GENOMIC DNA]</scope>
    <source>
        <strain evidence="1 2">FJAT-18043</strain>
    </source>
</reference>
<dbReference type="EMBL" id="LJIX01000006">
    <property type="protein sequence ID" value="KQL18011.1"/>
    <property type="molecule type" value="Genomic_DNA"/>
</dbReference>
<dbReference type="RefSeq" id="WP_056682598.1">
    <property type="nucleotide sequence ID" value="NZ_CP041305.1"/>
</dbReference>
<dbReference type="SUPFAM" id="SSF55729">
    <property type="entry name" value="Acyl-CoA N-acyltransferases (Nat)"/>
    <property type="match status" value="1"/>
</dbReference>
<dbReference type="Proteomes" id="UP000050996">
    <property type="component" value="Unassembled WGS sequence"/>
</dbReference>
<evidence type="ECO:0000313" key="2">
    <source>
        <dbReference type="Proteomes" id="UP000050996"/>
    </source>
</evidence>
<name>A0A0Q3VGA0_9BACI</name>
<comment type="caution">
    <text evidence="1">The sequence shown here is derived from an EMBL/GenBank/DDBJ whole genome shotgun (WGS) entry which is preliminary data.</text>
</comment>
<keyword evidence="2" id="KW-1185">Reference proteome</keyword>
<dbReference type="InterPro" id="IPR016181">
    <property type="entry name" value="Acyl_CoA_acyltransferase"/>
</dbReference>
<organism evidence="1 2">
    <name type="scientific">Cytobacillus solani</name>
    <dbReference type="NCBI Taxonomy" id="1637975"/>
    <lineage>
        <taxon>Bacteria</taxon>
        <taxon>Bacillati</taxon>
        <taxon>Bacillota</taxon>
        <taxon>Bacilli</taxon>
        <taxon>Bacillales</taxon>
        <taxon>Bacillaceae</taxon>
        <taxon>Cytobacillus</taxon>
    </lineage>
</organism>
<sequence>MSHIYKGILKNKQISFAVRKLTMGDLPGILNVQDQVILQLENKKRLQPLTDEEFQFILEGNGWMIGAFAEDQLIAFRALLVPLIDEEHLGRDIGLSETELPKVIYQEISNVLPKFRGNQLQKILASLIMHELAKENPPYRYVCCTVAPFNIPSLKDKFAQGMKIAALKEKYGGSMRYILVKDLEDIEEPKYKETIFMQMQDIHAQQVKLAEGWHGIQMEEREGEWWVQYALSTSNDQHRQ</sequence>
<dbReference type="AlphaFoldDB" id="A0A0Q3VGA0"/>
<protein>
    <submittedName>
        <fullName evidence="1">Benzoate transporter</fullName>
    </submittedName>
</protein>
<accession>A0A0Q3VGA0</accession>